<protein>
    <submittedName>
        <fullName evidence="1">Uncharacterized protein</fullName>
    </submittedName>
</protein>
<gene>
    <name evidence="1" type="ORF">M513_08088</name>
</gene>
<sequence>MTNDLRTGERRKGCLDPNAVNAQATRHFQSAPLCSFSANREHAVICIVVSSSGAALRREIAKSLIGYGPSFASWSCEHWFTTETLAEFATLCRRLRLSVCQ</sequence>
<keyword evidence="2" id="KW-1185">Reference proteome</keyword>
<name>A0A085M1F1_9BILA</name>
<dbReference type="AlphaFoldDB" id="A0A085M1F1"/>
<evidence type="ECO:0000313" key="2">
    <source>
        <dbReference type="Proteomes" id="UP000030764"/>
    </source>
</evidence>
<organism evidence="1 2">
    <name type="scientific">Trichuris suis</name>
    <name type="common">pig whipworm</name>
    <dbReference type="NCBI Taxonomy" id="68888"/>
    <lineage>
        <taxon>Eukaryota</taxon>
        <taxon>Metazoa</taxon>
        <taxon>Ecdysozoa</taxon>
        <taxon>Nematoda</taxon>
        <taxon>Enoplea</taxon>
        <taxon>Dorylaimia</taxon>
        <taxon>Trichinellida</taxon>
        <taxon>Trichuridae</taxon>
        <taxon>Trichuris</taxon>
    </lineage>
</organism>
<dbReference type="Proteomes" id="UP000030764">
    <property type="component" value="Unassembled WGS sequence"/>
</dbReference>
<accession>A0A085M1F1</accession>
<proteinExistence type="predicted"/>
<dbReference type="EMBL" id="KL363244">
    <property type="protein sequence ID" value="KFD51047.1"/>
    <property type="molecule type" value="Genomic_DNA"/>
</dbReference>
<reference evidence="1 2" key="1">
    <citation type="journal article" date="2014" name="Nat. Genet.">
        <title>Genome and transcriptome of the porcine whipworm Trichuris suis.</title>
        <authorList>
            <person name="Jex A.R."/>
            <person name="Nejsum P."/>
            <person name="Schwarz E.M."/>
            <person name="Hu L."/>
            <person name="Young N.D."/>
            <person name="Hall R.S."/>
            <person name="Korhonen P.K."/>
            <person name="Liao S."/>
            <person name="Thamsborg S."/>
            <person name="Xia J."/>
            <person name="Xu P."/>
            <person name="Wang S."/>
            <person name="Scheerlinck J.P."/>
            <person name="Hofmann A."/>
            <person name="Sternberg P.W."/>
            <person name="Wang J."/>
            <person name="Gasser R.B."/>
        </authorList>
    </citation>
    <scope>NUCLEOTIDE SEQUENCE [LARGE SCALE GENOMIC DNA]</scope>
    <source>
        <strain evidence="1">DCEP-RM93M</strain>
    </source>
</reference>
<evidence type="ECO:0000313" key="1">
    <source>
        <dbReference type="EMBL" id="KFD51047.1"/>
    </source>
</evidence>